<dbReference type="Pfam" id="PF21478">
    <property type="entry name" value="GcvP2_C"/>
    <property type="match status" value="1"/>
</dbReference>
<keyword evidence="6 8" id="KW-0560">Oxidoreductase</keyword>
<dbReference type="Gene3D" id="3.40.640.10">
    <property type="entry name" value="Type I PLP-dependent aspartate aminotransferase-like (Major domain)"/>
    <property type="match status" value="2"/>
</dbReference>
<evidence type="ECO:0000256" key="6">
    <source>
        <dbReference type="ARBA" id="ARBA00023002"/>
    </source>
</evidence>
<dbReference type="EC" id="1.4.4.2" evidence="8"/>
<dbReference type="InterPro" id="IPR049315">
    <property type="entry name" value="GDC-P_N"/>
</dbReference>
<feature type="modified residue" description="N6-(pyridoxal phosphate)lysine" evidence="8">
    <location>
        <position position="719"/>
    </location>
</feature>
<evidence type="ECO:0000256" key="1">
    <source>
        <dbReference type="ARBA" id="ARBA00001933"/>
    </source>
</evidence>
<dbReference type="NCBIfam" id="TIGR00461">
    <property type="entry name" value="gcvP"/>
    <property type="match status" value="1"/>
</dbReference>
<dbReference type="Gene3D" id="3.90.1150.10">
    <property type="entry name" value="Aspartate Aminotransferase, domain 1"/>
    <property type="match status" value="1"/>
</dbReference>
<evidence type="ECO:0000256" key="5">
    <source>
        <dbReference type="ARBA" id="ARBA00022898"/>
    </source>
</evidence>
<dbReference type="InterPro" id="IPR015422">
    <property type="entry name" value="PyrdxlP-dep_Trfase_small"/>
</dbReference>
<organism evidence="11 12">
    <name type="scientific">Uliginosibacterium flavum</name>
    <dbReference type="NCBI Taxonomy" id="1396831"/>
    <lineage>
        <taxon>Bacteria</taxon>
        <taxon>Pseudomonadati</taxon>
        <taxon>Pseudomonadota</taxon>
        <taxon>Betaproteobacteria</taxon>
        <taxon>Rhodocyclales</taxon>
        <taxon>Zoogloeaceae</taxon>
        <taxon>Uliginosibacterium</taxon>
    </lineage>
</organism>
<dbReference type="InterPro" id="IPR049316">
    <property type="entry name" value="GDC-P_C"/>
</dbReference>
<dbReference type="GO" id="GO:0004375">
    <property type="term" value="F:glycine dehydrogenase (decarboxylating) activity"/>
    <property type="evidence" value="ECO:0007669"/>
    <property type="project" value="UniProtKB-EC"/>
</dbReference>
<dbReference type="PANTHER" id="PTHR11773:SF13">
    <property type="entry name" value="GLYCINE DEHYDROGENASE (DECARBOXYLATING)"/>
    <property type="match status" value="1"/>
</dbReference>
<dbReference type="EMBL" id="JBEWZI010000001">
    <property type="protein sequence ID" value="MET7012819.1"/>
    <property type="molecule type" value="Genomic_DNA"/>
</dbReference>
<evidence type="ECO:0000313" key="11">
    <source>
        <dbReference type="EMBL" id="MET7012819.1"/>
    </source>
</evidence>
<comment type="function">
    <text evidence="2 8">The glycine cleavage system catalyzes the degradation of glycine. The P protein binds the alpha-amino group of glycine through its pyridoxal phosphate cofactor; CO(2) is released and the remaining methylamine moiety is then transferred to the lipoamide cofactor of the H protein.</text>
</comment>
<dbReference type="SUPFAM" id="SSF53383">
    <property type="entry name" value="PLP-dependent transferases"/>
    <property type="match status" value="2"/>
</dbReference>
<dbReference type="Pfam" id="PF02347">
    <property type="entry name" value="GDC-P"/>
    <property type="match status" value="2"/>
</dbReference>
<proteinExistence type="inferred from homology"/>
<feature type="domain" description="Glycine cleavage system P-protein N-terminal" evidence="9">
    <location>
        <begin position="19"/>
        <end position="442"/>
    </location>
</feature>
<dbReference type="PANTHER" id="PTHR11773">
    <property type="entry name" value="GLYCINE DEHYDROGENASE, DECARBOXYLATING"/>
    <property type="match status" value="1"/>
</dbReference>
<evidence type="ECO:0000259" key="10">
    <source>
        <dbReference type="Pfam" id="PF21478"/>
    </source>
</evidence>
<evidence type="ECO:0000256" key="2">
    <source>
        <dbReference type="ARBA" id="ARBA00003788"/>
    </source>
</evidence>
<keyword evidence="5 8" id="KW-0663">Pyridoxal phosphate</keyword>
<evidence type="ECO:0000256" key="8">
    <source>
        <dbReference type="HAMAP-Rule" id="MF_00711"/>
    </source>
</evidence>
<evidence type="ECO:0000256" key="4">
    <source>
        <dbReference type="ARBA" id="ARBA00011690"/>
    </source>
</evidence>
<keyword evidence="12" id="KW-1185">Reference proteome</keyword>
<dbReference type="InterPro" id="IPR015421">
    <property type="entry name" value="PyrdxlP-dep_Trfase_major"/>
</dbReference>
<dbReference type="CDD" id="cd00613">
    <property type="entry name" value="GDC-P"/>
    <property type="match status" value="1"/>
</dbReference>
<dbReference type="InterPro" id="IPR015424">
    <property type="entry name" value="PyrdxlP-dep_Trfase"/>
</dbReference>
<comment type="caution">
    <text evidence="11">The sequence shown here is derived from an EMBL/GenBank/DDBJ whole genome shotgun (WGS) entry which is preliminary data.</text>
</comment>
<name>A0ABV2TFX2_9RHOO</name>
<dbReference type="Proteomes" id="UP001549691">
    <property type="component" value="Unassembled WGS sequence"/>
</dbReference>
<dbReference type="NCBIfam" id="NF003346">
    <property type="entry name" value="PRK04366.1"/>
    <property type="match status" value="1"/>
</dbReference>
<comment type="subunit">
    <text evidence="4 8">The glycine cleavage system is composed of four proteins: P, T, L and H.</text>
</comment>
<evidence type="ECO:0000256" key="7">
    <source>
        <dbReference type="ARBA" id="ARBA00049026"/>
    </source>
</evidence>
<gene>
    <name evidence="8 11" type="primary">gcvP</name>
    <name evidence="11" type="ORF">ABXR19_01370</name>
</gene>
<comment type="catalytic activity">
    <reaction evidence="7 8">
        <text>N(6)-[(R)-lipoyl]-L-lysyl-[glycine-cleavage complex H protein] + glycine + H(+) = N(6)-[(R)-S(8)-aminomethyldihydrolipoyl]-L-lysyl-[glycine-cleavage complex H protein] + CO2</text>
        <dbReference type="Rhea" id="RHEA:24304"/>
        <dbReference type="Rhea" id="RHEA-COMP:10494"/>
        <dbReference type="Rhea" id="RHEA-COMP:10495"/>
        <dbReference type="ChEBI" id="CHEBI:15378"/>
        <dbReference type="ChEBI" id="CHEBI:16526"/>
        <dbReference type="ChEBI" id="CHEBI:57305"/>
        <dbReference type="ChEBI" id="CHEBI:83099"/>
        <dbReference type="ChEBI" id="CHEBI:83143"/>
        <dbReference type="EC" id="1.4.4.2"/>
    </reaction>
</comment>
<dbReference type="RefSeq" id="WP_354599277.1">
    <property type="nucleotide sequence ID" value="NZ_JBEWZI010000001.1"/>
</dbReference>
<comment type="cofactor">
    <cofactor evidence="1 8">
        <name>pyridoxal 5'-phosphate</name>
        <dbReference type="ChEBI" id="CHEBI:597326"/>
    </cofactor>
</comment>
<reference evidence="11 12" key="1">
    <citation type="submission" date="2024-07" db="EMBL/GenBank/DDBJ databases">
        <title>Uliginosibacterium flavum JJ3220;KACC:17644.</title>
        <authorList>
            <person name="Kim M.K."/>
        </authorList>
    </citation>
    <scope>NUCLEOTIDE SEQUENCE [LARGE SCALE GENOMIC DNA]</scope>
    <source>
        <strain evidence="11 12">KACC:17644</strain>
    </source>
</reference>
<dbReference type="InterPro" id="IPR020581">
    <property type="entry name" value="GDC_P"/>
</dbReference>
<feature type="domain" description="Glycine cleavage system P-protein N-terminal" evidence="9">
    <location>
        <begin position="464"/>
        <end position="742"/>
    </location>
</feature>
<dbReference type="HAMAP" id="MF_00711">
    <property type="entry name" value="GcvP"/>
    <property type="match status" value="1"/>
</dbReference>
<comment type="similarity">
    <text evidence="3 8">Belongs to the GcvP family.</text>
</comment>
<evidence type="ECO:0000313" key="12">
    <source>
        <dbReference type="Proteomes" id="UP001549691"/>
    </source>
</evidence>
<evidence type="ECO:0000256" key="3">
    <source>
        <dbReference type="ARBA" id="ARBA00010756"/>
    </source>
</evidence>
<sequence>MSQLPQSLTQLEARDAFIERHIGSNEAEIASMLAAIGAPSVDGLIEQTVPAAIRLEKPLPIAAPTPEHVALAELKEIAGKNVIMRSLIGMGYYDTLTPGVILRNVLENPGWYTAYTPYQAEIAQGRLEALLNWQQMVCDLTGLELANASLLDEATAAAEAMTMARRMSKSKSNVFFIDAACFPQTIDVVKTRAEYFGYELLIGQPEEARQADFFGMLLQYPNVTGEIADYSEIIAAAKAKGAAVAVATDLMALVLLKSPGEMGADIAFGSGQRFGVPMGFGGPHAAFFATHESNARSMAGRIIGVSKDVAGKTALRMALQTREQHIRREKANSNICTSQVLLANMAGMYAVYHGPVGLKTIAGRINRLAAIFAAGVAKTGFKLVTKSFFDSLDIATGTQTAAILSAAQRAGYNLRQVSPSVLGVSFDETTTREEVLALLNVFAEAGKLANVCELAKPFAAHDIDTLDASLPASIPASLVRTSTILSHPVFNTHHTEHEMLRYLKKLQNKDLALDHSMISLGSCTMKLNATSEMIPVTWPEFGRIHPFAPREQVTGYLDMIEGLADYLRAVTGFPAICMQPNSGAQGEYAGLVAIRRYHAARGDAHRTICLIPKSAHGTNPATAQMCGLEVVVVACDDSGNVEVSDLKAKIEQHKDKLAALMITYPSTHGVFEEAIKEICALVHAAGGQVYMDGANLNAQVGLTSPATIGADVSHMNLHKTFCIPHGGGGPGMGPIGLAAHLAPFMADHVVAATGEDGRLHAGQGAVSAAPFGSASILPISWMYIRMMGGTGLKRATEIAILNANYVARALDAHYPVLYTGSKGRVAHECILDIRPIKAATGISEVDIAKRLMDYGFHAPTMSFPVAGTIMVEPTESESKAELDRFIAAMVAIREEIRRIESGAFTPDNNPLKHAPHTQSDVISTEWTRPYSRDEAVFPLLYVRENKFWPSVNRIDDVYGDRNLFCACVPMEAYEG</sequence>
<dbReference type="InterPro" id="IPR003437">
    <property type="entry name" value="GcvP"/>
</dbReference>
<feature type="domain" description="Glycine dehydrogenase C-terminal" evidence="10">
    <location>
        <begin position="795"/>
        <end position="916"/>
    </location>
</feature>
<evidence type="ECO:0000259" key="9">
    <source>
        <dbReference type="Pfam" id="PF02347"/>
    </source>
</evidence>
<protein>
    <recommendedName>
        <fullName evidence="8">Glycine dehydrogenase (decarboxylating)</fullName>
        <ecNumber evidence="8">1.4.4.2</ecNumber>
    </recommendedName>
    <alternativeName>
        <fullName evidence="8">Glycine cleavage system P-protein</fullName>
    </alternativeName>
    <alternativeName>
        <fullName evidence="8">Glycine decarboxylase</fullName>
    </alternativeName>
    <alternativeName>
        <fullName evidence="8">Glycine dehydrogenase (aminomethyl-transferring)</fullName>
    </alternativeName>
</protein>
<accession>A0ABV2TFX2</accession>